<name>A0A815NYP6_9BILA</name>
<keyword evidence="1" id="KW-0812">Transmembrane</keyword>
<comment type="caution">
    <text evidence="2">The sequence shown here is derived from an EMBL/GenBank/DDBJ whole genome shotgun (WGS) entry which is preliminary data.</text>
</comment>
<evidence type="ECO:0000313" key="3">
    <source>
        <dbReference type="EMBL" id="CAF1627810.1"/>
    </source>
</evidence>
<keyword evidence="1" id="KW-1133">Transmembrane helix</keyword>
<protein>
    <submittedName>
        <fullName evidence="2">Uncharacterized protein</fullName>
    </submittedName>
</protein>
<proteinExistence type="predicted"/>
<reference evidence="2" key="1">
    <citation type="submission" date="2021-02" db="EMBL/GenBank/DDBJ databases">
        <authorList>
            <person name="Nowell W R."/>
        </authorList>
    </citation>
    <scope>NUCLEOTIDE SEQUENCE</scope>
</reference>
<dbReference type="EMBL" id="CAJNOI010001824">
    <property type="protein sequence ID" value="CAF1441498.1"/>
    <property type="molecule type" value="Genomic_DNA"/>
</dbReference>
<evidence type="ECO:0000313" key="4">
    <source>
        <dbReference type="Proteomes" id="UP000663832"/>
    </source>
</evidence>
<dbReference type="Proteomes" id="UP000663832">
    <property type="component" value="Unassembled WGS sequence"/>
</dbReference>
<evidence type="ECO:0000313" key="5">
    <source>
        <dbReference type="Proteomes" id="UP000663877"/>
    </source>
</evidence>
<dbReference type="OrthoDB" id="10029094at2759"/>
<keyword evidence="4" id="KW-1185">Reference proteome</keyword>
<evidence type="ECO:0000256" key="1">
    <source>
        <dbReference type="SAM" id="Phobius"/>
    </source>
</evidence>
<sequence length="329" mass="38184">MDEMNATTDKILISSSLNQPKLRPSVMISCFKKVFLIIPFIIIFILFILTIFLHKHVLYSWINNNATTTTTTTTISGYRTAHCITGIPRTLYKEELYVAYRRQALNKLPGDLFVILELMNKTDTIHGVTITDNQPKRYTAALKYLTPRKIEWIPSNNRLGALDDEHGYSRWQRCLEHIEQAEKQDGIKYDFIVRTRPDLYIAKDLPTADLLPKNRILINPYYEFFQDMPSGYNHTWPDLQAPVNKTDFGISSLFAIIPRSLADPYMRVAYTPNLPRHICGSRAKDGDCAIRAALYKANITFELWPFVIRIMYPAQFCHAKDEDWFNSWC</sequence>
<dbReference type="EMBL" id="CAJNOM010002154">
    <property type="protein sequence ID" value="CAF1627810.1"/>
    <property type="molecule type" value="Genomic_DNA"/>
</dbReference>
<accession>A0A815NYP6</accession>
<feature type="transmembrane region" description="Helical" evidence="1">
    <location>
        <begin position="34"/>
        <end position="53"/>
    </location>
</feature>
<keyword evidence="1" id="KW-0472">Membrane</keyword>
<organism evidence="2 5">
    <name type="scientific">Adineta steineri</name>
    <dbReference type="NCBI Taxonomy" id="433720"/>
    <lineage>
        <taxon>Eukaryota</taxon>
        <taxon>Metazoa</taxon>
        <taxon>Spiralia</taxon>
        <taxon>Gnathifera</taxon>
        <taxon>Rotifera</taxon>
        <taxon>Eurotatoria</taxon>
        <taxon>Bdelloidea</taxon>
        <taxon>Adinetida</taxon>
        <taxon>Adinetidae</taxon>
        <taxon>Adineta</taxon>
    </lineage>
</organism>
<dbReference type="Proteomes" id="UP000663877">
    <property type="component" value="Unassembled WGS sequence"/>
</dbReference>
<dbReference type="AlphaFoldDB" id="A0A815NYP6"/>
<gene>
    <name evidence="2" type="ORF">BJG266_LOCUS39913</name>
    <name evidence="3" type="ORF">QVE165_LOCUS56796</name>
</gene>
<evidence type="ECO:0000313" key="2">
    <source>
        <dbReference type="EMBL" id="CAF1441498.1"/>
    </source>
</evidence>